<dbReference type="OrthoDB" id="66964at2759"/>
<evidence type="ECO:0000313" key="3">
    <source>
        <dbReference type="Proteomes" id="UP000276133"/>
    </source>
</evidence>
<dbReference type="SMART" id="SM00271">
    <property type="entry name" value="DnaJ"/>
    <property type="match status" value="1"/>
</dbReference>
<dbReference type="Gene3D" id="3.10.660.10">
    <property type="entry name" value="DPH Zinc finger"/>
    <property type="match status" value="1"/>
</dbReference>
<gene>
    <name evidence="2" type="ORF">BpHYR1_033060</name>
</gene>
<name>A0A3M7RI71_BRAPC</name>
<comment type="caution">
    <text evidence="2">The sequence shown here is derived from an EMBL/GenBank/DDBJ whole genome shotgun (WGS) entry which is preliminary data.</text>
</comment>
<dbReference type="InterPro" id="IPR036671">
    <property type="entry name" value="DPH_MB_sf"/>
</dbReference>
<feature type="domain" description="J" evidence="1">
    <location>
        <begin position="2"/>
        <end position="67"/>
    </location>
</feature>
<dbReference type="Proteomes" id="UP000276133">
    <property type="component" value="Unassembled WGS sequence"/>
</dbReference>
<accession>A0A3M7RI71</accession>
<organism evidence="2 3">
    <name type="scientific">Brachionus plicatilis</name>
    <name type="common">Marine rotifer</name>
    <name type="synonym">Brachionus muelleri</name>
    <dbReference type="NCBI Taxonomy" id="10195"/>
    <lineage>
        <taxon>Eukaryota</taxon>
        <taxon>Metazoa</taxon>
        <taxon>Spiralia</taxon>
        <taxon>Gnathifera</taxon>
        <taxon>Rotifera</taxon>
        <taxon>Eurotatoria</taxon>
        <taxon>Monogononta</taxon>
        <taxon>Pseudotrocha</taxon>
        <taxon>Ploima</taxon>
        <taxon>Brachionidae</taxon>
        <taxon>Brachionus</taxon>
    </lineage>
</organism>
<dbReference type="InterPro" id="IPR036869">
    <property type="entry name" value="J_dom_sf"/>
</dbReference>
<dbReference type="AlphaFoldDB" id="A0A3M7RI71"/>
<dbReference type="PANTHER" id="PTHR44873:SF1">
    <property type="entry name" value="DNAJ HOMOLOG SUBFAMILY C MEMBER 30, MITOCHONDRIAL"/>
    <property type="match status" value="1"/>
</dbReference>
<sequence length="169" mass="19812">MNAYEILECERSSTQEQIKQSYHRLLLIYHPDKNLGSEKPWNKFLQLQSAYKILSNAFERKTYDSILKQQDLKKKSDDFEHFENDEENLFVSSLKKDFEFDSNSGEYTRSCRCGSIYRFNQKHLNEILIKQSNNSNSDSDSSSVTVDSFILGLECDSCSLSNFMLKKFH</sequence>
<dbReference type="PROSITE" id="PS50076">
    <property type="entry name" value="DNAJ_2"/>
    <property type="match status" value="1"/>
</dbReference>
<dbReference type="STRING" id="10195.A0A3M7RI71"/>
<keyword evidence="3" id="KW-1185">Reference proteome</keyword>
<dbReference type="InterPro" id="IPR001623">
    <property type="entry name" value="DnaJ_domain"/>
</dbReference>
<proteinExistence type="predicted"/>
<reference evidence="2 3" key="1">
    <citation type="journal article" date="2018" name="Sci. Rep.">
        <title>Genomic signatures of local adaptation to the degree of environmental predictability in rotifers.</title>
        <authorList>
            <person name="Franch-Gras L."/>
            <person name="Hahn C."/>
            <person name="Garcia-Roger E.M."/>
            <person name="Carmona M.J."/>
            <person name="Serra M."/>
            <person name="Gomez A."/>
        </authorList>
    </citation>
    <scope>NUCLEOTIDE SEQUENCE [LARGE SCALE GENOMIC DNA]</scope>
    <source>
        <strain evidence="2">HYR1</strain>
    </source>
</reference>
<dbReference type="Pfam" id="PF00226">
    <property type="entry name" value="DnaJ"/>
    <property type="match status" value="1"/>
</dbReference>
<dbReference type="SUPFAM" id="SSF46565">
    <property type="entry name" value="Chaperone J-domain"/>
    <property type="match status" value="1"/>
</dbReference>
<evidence type="ECO:0000313" key="2">
    <source>
        <dbReference type="EMBL" id="RNA23261.1"/>
    </source>
</evidence>
<protein>
    <submittedName>
        <fullName evidence="2">DnaJ-like protein</fullName>
    </submittedName>
</protein>
<dbReference type="PRINTS" id="PR00625">
    <property type="entry name" value="JDOMAIN"/>
</dbReference>
<dbReference type="SUPFAM" id="SSF144217">
    <property type="entry name" value="CSL zinc finger"/>
    <property type="match status" value="1"/>
</dbReference>
<dbReference type="PANTHER" id="PTHR44873">
    <property type="entry name" value="DNAJ HOMOLOG SUBFAMILY C MEMBER 30, MITOCHONDRIAL"/>
    <property type="match status" value="1"/>
</dbReference>
<dbReference type="InterPro" id="IPR053025">
    <property type="entry name" value="Mito_ATP_Synthase-Asso"/>
</dbReference>
<evidence type="ECO:0000259" key="1">
    <source>
        <dbReference type="PROSITE" id="PS50076"/>
    </source>
</evidence>
<dbReference type="Gene3D" id="1.10.287.110">
    <property type="entry name" value="DnaJ domain"/>
    <property type="match status" value="1"/>
</dbReference>
<dbReference type="CDD" id="cd06257">
    <property type="entry name" value="DnaJ"/>
    <property type="match status" value="1"/>
</dbReference>
<dbReference type="EMBL" id="REGN01003317">
    <property type="protein sequence ID" value="RNA23261.1"/>
    <property type="molecule type" value="Genomic_DNA"/>
</dbReference>